<dbReference type="GO" id="GO:0030170">
    <property type="term" value="F:pyridoxal phosphate binding"/>
    <property type="evidence" value="ECO:0007669"/>
    <property type="project" value="InterPro"/>
</dbReference>
<dbReference type="InterPro" id="IPR015422">
    <property type="entry name" value="PyrdxlP-dep_Trfase_small"/>
</dbReference>
<organism evidence="5 6">
    <name type="scientific">Nonomuraea thailandensis</name>
    <dbReference type="NCBI Taxonomy" id="1188745"/>
    <lineage>
        <taxon>Bacteria</taxon>
        <taxon>Bacillati</taxon>
        <taxon>Actinomycetota</taxon>
        <taxon>Actinomycetes</taxon>
        <taxon>Streptosporangiales</taxon>
        <taxon>Streptosporangiaceae</taxon>
        <taxon>Nonomuraea</taxon>
    </lineage>
</organism>
<dbReference type="PANTHER" id="PTHR43510:SF1">
    <property type="entry name" value="AMINOTRANSFERASE FUNCTION, HYPOTHETICAL (EUROFUNG)"/>
    <property type="match status" value="1"/>
</dbReference>
<dbReference type="Gene3D" id="3.40.640.10">
    <property type="entry name" value="Type I PLP-dependent aspartate aminotransferase-like (Major domain)"/>
    <property type="match status" value="1"/>
</dbReference>
<dbReference type="EMBL" id="JAMZEB010000001">
    <property type="protein sequence ID" value="MCP2353465.1"/>
    <property type="molecule type" value="Genomic_DNA"/>
</dbReference>
<dbReference type="InterPro" id="IPR001917">
    <property type="entry name" value="Aminotrans_II_pyridoxalP_BS"/>
</dbReference>
<protein>
    <submittedName>
        <fullName evidence="5">Capreomycidine synthase</fullName>
    </submittedName>
</protein>
<keyword evidence="6" id="KW-1185">Reference proteome</keyword>
<accession>A0A9X2G9B8</accession>
<dbReference type="InterPro" id="IPR023965">
    <property type="entry name" value="Capreomycidine_synthase"/>
</dbReference>
<comment type="caution">
    <text evidence="5">The sequence shown here is derived from an EMBL/GenBank/DDBJ whole genome shotgun (WGS) entry which is preliminary data.</text>
</comment>
<evidence type="ECO:0000256" key="1">
    <source>
        <dbReference type="ARBA" id="ARBA00001933"/>
    </source>
</evidence>
<gene>
    <name evidence="5" type="ORF">HD597_000485</name>
</gene>
<dbReference type="GO" id="GO:0016740">
    <property type="term" value="F:transferase activity"/>
    <property type="evidence" value="ECO:0007669"/>
    <property type="project" value="InterPro"/>
</dbReference>
<reference evidence="5" key="1">
    <citation type="submission" date="2022-06" db="EMBL/GenBank/DDBJ databases">
        <title>Sequencing the genomes of 1000 actinobacteria strains.</title>
        <authorList>
            <person name="Klenk H.-P."/>
        </authorList>
    </citation>
    <scope>NUCLEOTIDE SEQUENCE</scope>
    <source>
        <strain evidence="5">DSM 46694</strain>
    </source>
</reference>
<evidence type="ECO:0000313" key="6">
    <source>
        <dbReference type="Proteomes" id="UP001139648"/>
    </source>
</evidence>
<dbReference type="PANTHER" id="PTHR43510">
    <property type="entry name" value="AMINOTRANSFERASE FUNCTION, HYPOTHETICAL (EUROFUNG)"/>
    <property type="match status" value="1"/>
</dbReference>
<dbReference type="Proteomes" id="UP001139648">
    <property type="component" value="Unassembled WGS sequence"/>
</dbReference>
<dbReference type="InterPro" id="IPR015421">
    <property type="entry name" value="PyrdxlP-dep_Trfase_major"/>
</dbReference>
<sequence length="378" mass="40750">MTIADIAPALLEDWLRERYFNVPIDISSSGVQDYTLGDLRRLLGISAADLDVVTFRDSPSLGCEPLRQAVAAHVGGHPAEHVMVTHGSSEALFLALAALVRPGDEVVVLRPVYQSLSSIAEVLGARLRPWTLDPADGFRPDLDRLRAVLSDRTRVVLVNFPHNPTGVTLTPGEYAEFLDIVGRHPCHLVWDGAFSRLTHESPALPDPGAVLERAVSVGTLSKAYGLPGLRVGWCLGDPGLLATMTRVRDYLTLSTSPLAETLATAVLRQPDLVLNPRLRQAGENRQMLLAWARERDGRVSLPTPAGGVSAFPAFRGIADVTDLCARLEERGVLVVPGACFGHADRMRLGFGGRPADLRAGLDVLGDLLEELPNDPIEG</sequence>
<feature type="domain" description="Aminotransferase class I/classII large" evidence="4">
    <location>
        <begin position="64"/>
        <end position="363"/>
    </location>
</feature>
<evidence type="ECO:0000259" key="4">
    <source>
        <dbReference type="Pfam" id="PF00155"/>
    </source>
</evidence>
<comment type="similarity">
    <text evidence="3">Belongs to the class-II pyridoxal-phosphate-dependent aminotransferase family.</text>
</comment>
<dbReference type="NCBIfam" id="TIGR03947">
    <property type="entry name" value="viomycin_VioD"/>
    <property type="match status" value="1"/>
</dbReference>
<dbReference type="Gene3D" id="3.90.1150.10">
    <property type="entry name" value="Aspartate Aminotransferase, domain 1"/>
    <property type="match status" value="1"/>
</dbReference>
<dbReference type="AlphaFoldDB" id="A0A9X2G9B8"/>
<name>A0A9X2G9B8_9ACTN</name>
<comment type="cofactor">
    <cofactor evidence="1 3">
        <name>pyridoxal 5'-phosphate</name>
        <dbReference type="ChEBI" id="CHEBI:597326"/>
    </cofactor>
</comment>
<dbReference type="Pfam" id="PF00155">
    <property type="entry name" value="Aminotran_1_2"/>
    <property type="match status" value="1"/>
</dbReference>
<dbReference type="SUPFAM" id="SSF53383">
    <property type="entry name" value="PLP-dependent transferases"/>
    <property type="match status" value="1"/>
</dbReference>
<dbReference type="RefSeq" id="WP_253740020.1">
    <property type="nucleotide sequence ID" value="NZ_BAABKA010000020.1"/>
</dbReference>
<keyword evidence="2 3" id="KW-0663">Pyridoxal phosphate</keyword>
<evidence type="ECO:0000313" key="5">
    <source>
        <dbReference type="EMBL" id="MCP2353465.1"/>
    </source>
</evidence>
<evidence type="ECO:0000256" key="2">
    <source>
        <dbReference type="ARBA" id="ARBA00022898"/>
    </source>
</evidence>
<dbReference type="CDD" id="cd00609">
    <property type="entry name" value="AAT_like"/>
    <property type="match status" value="1"/>
</dbReference>
<proteinExistence type="inferred from homology"/>
<dbReference type="InterPro" id="IPR004839">
    <property type="entry name" value="Aminotransferase_I/II_large"/>
</dbReference>
<dbReference type="InterPro" id="IPR015424">
    <property type="entry name" value="PyrdxlP-dep_Trfase"/>
</dbReference>
<dbReference type="PROSITE" id="PS00599">
    <property type="entry name" value="AA_TRANSFER_CLASS_2"/>
    <property type="match status" value="1"/>
</dbReference>
<evidence type="ECO:0000256" key="3">
    <source>
        <dbReference type="RuleBase" id="RU003693"/>
    </source>
</evidence>